<evidence type="ECO:0000256" key="4">
    <source>
        <dbReference type="SAM" id="MobiDB-lite"/>
    </source>
</evidence>
<dbReference type="PROSITE" id="PS51318">
    <property type="entry name" value="TAT"/>
    <property type="match status" value="1"/>
</dbReference>
<comment type="similarity">
    <text evidence="1">Belongs to the melC1 family.</text>
</comment>
<dbReference type="GO" id="GO:0005507">
    <property type="term" value="F:copper ion binding"/>
    <property type="evidence" value="ECO:0007669"/>
    <property type="project" value="InterPro"/>
</dbReference>
<dbReference type="InterPro" id="IPR023199">
    <property type="entry name" value="GriE/MELC1_sf"/>
</dbReference>
<comment type="caution">
    <text evidence="5">The sequence shown here is derived from an EMBL/GenBank/DDBJ whole genome shotgun (WGS) entry which is preliminary data.</text>
</comment>
<dbReference type="Gene3D" id="3.30.1880.10">
    <property type="entry name" value="protein ne1242 domain like"/>
    <property type="match status" value="1"/>
</dbReference>
<feature type="region of interest" description="Disordered" evidence="4">
    <location>
        <begin position="45"/>
        <end position="78"/>
    </location>
</feature>
<dbReference type="InterPro" id="IPR006311">
    <property type="entry name" value="TAT_signal"/>
</dbReference>
<dbReference type="AlphaFoldDB" id="A0A6G3X1X5"/>
<dbReference type="Pfam" id="PF06236">
    <property type="entry name" value="MelC1"/>
    <property type="match status" value="1"/>
</dbReference>
<evidence type="ECO:0000256" key="3">
    <source>
        <dbReference type="ARBA" id="ARBA00023008"/>
    </source>
</evidence>
<keyword evidence="3" id="KW-0186">Copper</keyword>
<proteinExistence type="inferred from homology"/>
<name>A0A6G3X1X5_9ACTN</name>
<feature type="compositionally biased region" description="Pro residues" evidence="4">
    <location>
        <begin position="51"/>
        <end position="62"/>
    </location>
</feature>
<accession>A0A6G3X1X5</accession>
<organism evidence="5">
    <name type="scientific">Streptomyces sp. SID7499</name>
    <dbReference type="NCBI Taxonomy" id="2706086"/>
    <lineage>
        <taxon>Bacteria</taxon>
        <taxon>Bacillati</taxon>
        <taxon>Actinomycetota</taxon>
        <taxon>Actinomycetes</taxon>
        <taxon>Kitasatosporales</taxon>
        <taxon>Streptomycetaceae</taxon>
        <taxon>Streptomyces</taxon>
    </lineage>
</organism>
<evidence type="ECO:0000313" key="5">
    <source>
        <dbReference type="EMBL" id="NEE11672.1"/>
    </source>
</evidence>
<dbReference type="EMBL" id="JAAGMN010003648">
    <property type="protein sequence ID" value="NEE11672.1"/>
    <property type="molecule type" value="Genomic_DNA"/>
</dbReference>
<protein>
    <submittedName>
        <fullName evidence="5">Tyrosinase</fullName>
    </submittedName>
</protein>
<evidence type="ECO:0000256" key="2">
    <source>
        <dbReference type="ARBA" id="ARBA00022729"/>
    </source>
</evidence>
<keyword evidence="2" id="KW-0732">Signal</keyword>
<reference evidence="5" key="1">
    <citation type="submission" date="2020-01" db="EMBL/GenBank/DDBJ databases">
        <title>Insect and environment-associated Actinomycetes.</title>
        <authorList>
            <person name="Currrie C."/>
            <person name="Chevrette M."/>
            <person name="Carlson C."/>
            <person name="Stubbendieck R."/>
            <person name="Wendt-Pienkowski E."/>
        </authorList>
    </citation>
    <scope>NUCLEOTIDE SEQUENCE</scope>
    <source>
        <strain evidence="5">SID7499</strain>
    </source>
</reference>
<gene>
    <name evidence="5" type="ORF">G3M58_35110</name>
</gene>
<evidence type="ECO:0000256" key="1">
    <source>
        <dbReference type="ARBA" id="ARBA00009871"/>
    </source>
</evidence>
<sequence>MSPTPAKPGGTRIPSRRTVLRGAFTAAVVTGTAGALLPLLDQERAAAARPAPAPWAPAPGPGSRPESPGSTTEEFAEMYRGREIRGTATAVVPAGAPGDDRVTVAAEPGSEIRIDGRPLHVMRRADGTYLSDVRHYESYPTLLETARAAVDELGAAGLAHPAAHRM</sequence>
<dbReference type="InterPro" id="IPR010928">
    <property type="entry name" value="MelC1"/>
</dbReference>
<dbReference type="GO" id="GO:0042438">
    <property type="term" value="P:melanin biosynthetic process"/>
    <property type="evidence" value="ECO:0007669"/>
    <property type="project" value="InterPro"/>
</dbReference>